<comment type="caution">
    <text evidence="1">The sequence shown here is derived from an EMBL/GenBank/DDBJ whole genome shotgun (WGS) entry which is preliminary data.</text>
</comment>
<name>A0AAX6I2G1_IRIPA</name>
<reference evidence="1" key="2">
    <citation type="submission" date="2023-04" db="EMBL/GenBank/DDBJ databases">
        <authorList>
            <person name="Bruccoleri R.E."/>
            <person name="Oakeley E.J."/>
            <person name="Faust A.-M."/>
            <person name="Dessus-Babus S."/>
            <person name="Altorfer M."/>
            <person name="Burckhardt D."/>
            <person name="Oertli M."/>
            <person name="Naumann U."/>
            <person name="Petersen F."/>
            <person name="Wong J."/>
        </authorList>
    </citation>
    <scope>NUCLEOTIDE SEQUENCE</scope>
    <source>
        <strain evidence="1">GSM-AAB239-AS_SAM_17_03QT</strain>
        <tissue evidence="1">Leaf</tissue>
    </source>
</reference>
<protein>
    <submittedName>
        <fullName evidence="1">Uncharacterized protein</fullName>
    </submittedName>
</protein>
<sequence length="523" mass="56460">MEEAWPWITTLPSSTDWPSTDSPLSLPLAASADKSILLKAERTAGSDSETLVAFSISLRGFQPSNPNTSKTLWLSNPFPLSSPSTHLLLLAQLLEELVLLAPSSHAVLPPSRSSSAPKLDVGPVAAAVDACRDESVSAFFALSLLCRLFWLCAFDAPADAGFLFFRSIDPAVLGRTLDACKPAMRGIVAAIGADWEERFMRSLGYMLTKWSILQQLQTVGPKDSTAAATPSGSCPSFAVDAYGLWTLRGYAPIQAMARVSGTADGVVETKDSVLRYALAHQQLEAVVQLEYVVSMQDPRFIRVSVRVDNIRLHVVRLGFRKEEDVAGGGGDHDSLARERHFPSRVRIWVGPEAGRGAAYATGLSLGRSTGNPEREVETTRTVKGNLGSAKLPGLKAKSRSSVRARERRWRWEQEAEGSAAVFEGVLCDGGSGAEVAAGGGGGGGMGRRHGGAFSKVGGLVVAGDELPEGVSWRVGREMEGRVLKWRIGGRIWVSYFPNEVKSRYFETRCVEWMEEVDLHLVGC</sequence>
<evidence type="ECO:0000313" key="1">
    <source>
        <dbReference type="EMBL" id="KAJ6847131.1"/>
    </source>
</evidence>
<dbReference type="AlphaFoldDB" id="A0AAX6I2G1"/>
<accession>A0AAX6I2G1</accession>
<dbReference type="EMBL" id="JANAVB010005597">
    <property type="protein sequence ID" value="KAJ6847131.1"/>
    <property type="molecule type" value="Genomic_DNA"/>
</dbReference>
<evidence type="ECO:0000313" key="2">
    <source>
        <dbReference type="Proteomes" id="UP001140949"/>
    </source>
</evidence>
<reference evidence="1" key="1">
    <citation type="journal article" date="2023" name="GigaByte">
        <title>Genome assembly of the bearded iris, Iris pallida Lam.</title>
        <authorList>
            <person name="Bruccoleri R.E."/>
            <person name="Oakeley E.J."/>
            <person name="Faust A.M.E."/>
            <person name="Altorfer M."/>
            <person name="Dessus-Babus S."/>
            <person name="Burckhardt D."/>
            <person name="Oertli M."/>
            <person name="Naumann U."/>
            <person name="Petersen F."/>
            <person name="Wong J."/>
        </authorList>
    </citation>
    <scope>NUCLEOTIDE SEQUENCE</scope>
    <source>
        <strain evidence="1">GSM-AAB239-AS_SAM_17_03QT</strain>
    </source>
</reference>
<dbReference type="Proteomes" id="UP001140949">
    <property type="component" value="Unassembled WGS sequence"/>
</dbReference>
<organism evidence="1 2">
    <name type="scientific">Iris pallida</name>
    <name type="common">Sweet iris</name>
    <dbReference type="NCBI Taxonomy" id="29817"/>
    <lineage>
        <taxon>Eukaryota</taxon>
        <taxon>Viridiplantae</taxon>
        <taxon>Streptophyta</taxon>
        <taxon>Embryophyta</taxon>
        <taxon>Tracheophyta</taxon>
        <taxon>Spermatophyta</taxon>
        <taxon>Magnoliopsida</taxon>
        <taxon>Liliopsida</taxon>
        <taxon>Asparagales</taxon>
        <taxon>Iridaceae</taxon>
        <taxon>Iridoideae</taxon>
        <taxon>Irideae</taxon>
        <taxon>Iris</taxon>
    </lineage>
</organism>
<proteinExistence type="predicted"/>
<gene>
    <name evidence="1" type="ORF">M6B38_284990</name>
</gene>
<dbReference type="PANTHER" id="PTHR31439:SF7">
    <property type="entry name" value="EXPRESSED PROTEIN"/>
    <property type="match status" value="1"/>
</dbReference>
<dbReference type="PANTHER" id="PTHR31439">
    <property type="entry name" value="EXPRESSED PROTEIN"/>
    <property type="match status" value="1"/>
</dbReference>
<keyword evidence="2" id="KW-1185">Reference proteome</keyword>